<dbReference type="EMBL" id="CP014504">
    <property type="protein sequence ID" value="AMP97064.1"/>
    <property type="molecule type" value="Genomic_DNA"/>
</dbReference>
<dbReference type="PATRIC" id="fig|188932.3.peg.91"/>
<keyword evidence="3" id="KW-1185">Reference proteome</keyword>
<evidence type="ECO:0000256" key="1">
    <source>
        <dbReference type="SAM" id="Phobius"/>
    </source>
</evidence>
<feature type="transmembrane region" description="Helical" evidence="1">
    <location>
        <begin position="7"/>
        <end position="26"/>
    </location>
</feature>
<sequence>MKIQGVIGALLLAVGGMCPLVHVPIIGNWNYFGIDQSLGTIFYVIVIMAFLGAFLNKTGLLRACGWAATVMVILTLSAVWFKSHDYFSFIHFRKLINLASGMVKYKWGWFVILAGVLPLITVRKKVIIIQQIPEVPLSEV</sequence>
<dbReference type="Proteomes" id="UP000071561">
    <property type="component" value="Chromosome"/>
</dbReference>
<feature type="transmembrane region" description="Helical" evidence="1">
    <location>
        <begin position="105"/>
        <end position="122"/>
    </location>
</feature>
<keyword evidence="1" id="KW-0812">Transmembrane</keyword>
<evidence type="ECO:0000313" key="3">
    <source>
        <dbReference type="Proteomes" id="UP000071561"/>
    </source>
</evidence>
<dbReference type="RefSeq" id="WP_068395132.1">
    <property type="nucleotide sequence ID" value="NZ_CP014504.1"/>
</dbReference>
<evidence type="ECO:0000313" key="2">
    <source>
        <dbReference type="EMBL" id="AMP97064.1"/>
    </source>
</evidence>
<gene>
    <name evidence="2" type="ORF">AY601_0093</name>
</gene>
<dbReference type="AlphaFoldDB" id="A0A127V711"/>
<keyword evidence="1" id="KW-0472">Membrane</keyword>
<protein>
    <submittedName>
        <fullName evidence="2">Uncharacterized protein</fullName>
    </submittedName>
</protein>
<feature type="transmembrane region" description="Helical" evidence="1">
    <location>
        <begin position="38"/>
        <end position="56"/>
    </location>
</feature>
<dbReference type="KEGG" id="pcm:AY601_0093"/>
<dbReference type="OrthoDB" id="799709at2"/>
<feature type="transmembrane region" description="Helical" evidence="1">
    <location>
        <begin position="63"/>
        <end position="81"/>
    </location>
</feature>
<proteinExistence type="predicted"/>
<name>A0A127V711_9SPHI</name>
<organism evidence="2 3">
    <name type="scientific">Pedobacter cryoconitis</name>
    <dbReference type="NCBI Taxonomy" id="188932"/>
    <lineage>
        <taxon>Bacteria</taxon>
        <taxon>Pseudomonadati</taxon>
        <taxon>Bacteroidota</taxon>
        <taxon>Sphingobacteriia</taxon>
        <taxon>Sphingobacteriales</taxon>
        <taxon>Sphingobacteriaceae</taxon>
        <taxon>Pedobacter</taxon>
    </lineage>
</organism>
<reference evidence="2 3" key="1">
    <citation type="submission" date="2016-03" db="EMBL/GenBank/DDBJ databases">
        <title>Complete genome sequence of Pedobacter cryoconitis PAMC 27485.</title>
        <authorList>
            <person name="Lee J."/>
            <person name="Kim O.-S."/>
        </authorList>
    </citation>
    <scope>NUCLEOTIDE SEQUENCE [LARGE SCALE GENOMIC DNA]</scope>
    <source>
        <strain evidence="2 3">PAMC 27485</strain>
    </source>
</reference>
<keyword evidence="1" id="KW-1133">Transmembrane helix</keyword>
<accession>A0A127V711</accession>